<protein>
    <recommendedName>
        <fullName evidence="2">F-box domain-containing protein</fullName>
    </recommendedName>
</protein>
<dbReference type="KEGG" id="ngr:NAEGRDRAFT_79855"/>
<dbReference type="CDD" id="cd09917">
    <property type="entry name" value="F-box_SF"/>
    <property type="match status" value="1"/>
</dbReference>
<dbReference type="SUPFAM" id="SSF52047">
    <property type="entry name" value="RNI-like"/>
    <property type="match status" value="2"/>
</dbReference>
<dbReference type="SUPFAM" id="SSF81383">
    <property type="entry name" value="F-box domain"/>
    <property type="match status" value="1"/>
</dbReference>
<reference evidence="3 4" key="1">
    <citation type="journal article" date="2010" name="Cell">
        <title>The genome of Naegleria gruberi illuminates early eukaryotic versatility.</title>
        <authorList>
            <person name="Fritz-Laylin L.K."/>
            <person name="Prochnik S.E."/>
            <person name="Ginger M.L."/>
            <person name="Dacks J.B."/>
            <person name="Carpenter M.L."/>
            <person name="Field M.C."/>
            <person name="Kuo A."/>
            <person name="Paredez A."/>
            <person name="Chapman J."/>
            <person name="Pham J."/>
            <person name="Shu S."/>
            <person name="Neupane R."/>
            <person name="Cipriano M."/>
            <person name="Mancuso J."/>
            <person name="Tu H."/>
            <person name="Salamov A."/>
            <person name="Lindquist E."/>
            <person name="Shapiro H."/>
            <person name="Lucas S."/>
            <person name="Grigoriev I.V."/>
            <person name="Cande W.Z."/>
            <person name="Fulton C."/>
            <person name="Rokhsar D.S."/>
            <person name="Dawson S.C."/>
        </authorList>
    </citation>
    <scope>NUCLEOTIDE SEQUENCE [LARGE SCALE GENOMIC DNA]</scope>
    <source>
        <strain evidence="3 4">NEG-M</strain>
    </source>
</reference>
<dbReference type="Pfam" id="PF00646">
    <property type="entry name" value="F-box"/>
    <property type="match status" value="1"/>
</dbReference>
<dbReference type="RefSeq" id="XP_002676960.1">
    <property type="nucleotide sequence ID" value="XM_002676914.1"/>
</dbReference>
<accession>D2VG63</accession>
<dbReference type="InterPro" id="IPR036047">
    <property type="entry name" value="F-box-like_dom_sf"/>
</dbReference>
<evidence type="ECO:0000259" key="2">
    <source>
        <dbReference type="PROSITE" id="PS50181"/>
    </source>
</evidence>
<evidence type="ECO:0000256" key="1">
    <source>
        <dbReference type="SAM" id="MobiDB-lite"/>
    </source>
</evidence>
<dbReference type="PROSITE" id="PS51450">
    <property type="entry name" value="LRR"/>
    <property type="match status" value="1"/>
</dbReference>
<sequence>MSQQPSSCLLLSLPDECLSLVFSNLSIQELFFRARSTCRNFHEIIVGIASPFQQKENKNCLIRNQKLKILCLNNNPIRLKSLWECIRKGYFEESVTKFSITARRTELLETLLDKNDFFVKYFSNLECLKFGSKNLCSEHISELFNPDNSKHLRKLTILKLANNNLDIKTARSIAKCENLTNLTSLDLSTNVMEGDCIELLTSPYLEKLTNLNLSGNYITTILWKEKFKFKNLEKISIENPFEFVFNNQSETYLFSKLTYLDASDSIEEEKRFSAMKKFDSIPTITYLNLNYVELTQESILSLIADSRCLSKLENLELIGCSLTGTGFAILTRSRYLSNLKNLVAESNDIDFEGFVHFGTDSFTLKNLITLDLISNDFSVKSYEYLLREPSLTKLEKLYCDNVDEVEAKYIAEHQENITGITDLVFTGYSEMEDDSMKYLAMLKLLKLKKLKCTGTGGTFSGLIYFLENCTCENLETLEFGRVKFTNIDEQMKAISSLLSNKHFSKLETLTLDGLADEPLRMLLDNMDDDKLLSKLSTLSISEINDDAFRVLTSHPNSSKLKMLALMEGELSDESIEHFVNSPHFHELNYLDLIGTEISRESSKRIAHSTNIPNLEYLFGSFILADFEQETNLPKLSHLYLTENGLETPKDDDDDGLYEATEVEDQLSN</sequence>
<dbReference type="GO" id="GO:0031146">
    <property type="term" value="P:SCF-dependent proteasomal ubiquitin-dependent protein catabolic process"/>
    <property type="evidence" value="ECO:0007669"/>
    <property type="project" value="TreeGrafter"/>
</dbReference>
<dbReference type="GO" id="GO:0019005">
    <property type="term" value="C:SCF ubiquitin ligase complex"/>
    <property type="evidence" value="ECO:0007669"/>
    <property type="project" value="TreeGrafter"/>
</dbReference>
<evidence type="ECO:0000313" key="4">
    <source>
        <dbReference type="Proteomes" id="UP000006671"/>
    </source>
</evidence>
<feature type="domain" description="F-box" evidence="2">
    <location>
        <begin position="7"/>
        <end position="55"/>
    </location>
</feature>
<dbReference type="EMBL" id="GG738869">
    <property type="protein sequence ID" value="EFC44216.1"/>
    <property type="molecule type" value="Genomic_DNA"/>
</dbReference>
<name>D2VG63_NAEGR</name>
<dbReference type="PROSITE" id="PS50181">
    <property type="entry name" value="FBOX"/>
    <property type="match status" value="1"/>
</dbReference>
<dbReference type="Proteomes" id="UP000006671">
    <property type="component" value="Unassembled WGS sequence"/>
</dbReference>
<feature type="region of interest" description="Disordered" evidence="1">
    <location>
        <begin position="645"/>
        <end position="668"/>
    </location>
</feature>
<dbReference type="InParanoid" id="D2VG63"/>
<proteinExistence type="predicted"/>
<organism evidence="4">
    <name type="scientific">Naegleria gruberi</name>
    <name type="common">Amoeba</name>
    <dbReference type="NCBI Taxonomy" id="5762"/>
    <lineage>
        <taxon>Eukaryota</taxon>
        <taxon>Discoba</taxon>
        <taxon>Heterolobosea</taxon>
        <taxon>Tetramitia</taxon>
        <taxon>Eutetramitia</taxon>
        <taxon>Vahlkampfiidae</taxon>
        <taxon>Naegleria</taxon>
    </lineage>
</organism>
<keyword evidence="4" id="KW-1185">Reference proteome</keyword>
<dbReference type="Gene3D" id="1.20.1280.50">
    <property type="match status" value="1"/>
</dbReference>
<dbReference type="Gene3D" id="3.80.10.10">
    <property type="entry name" value="Ribonuclease Inhibitor"/>
    <property type="match status" value="3"/>
</dbReference>
<dbReference type="VEuPathDB" id="AmoebaDB:NAEGRDRAFT_79855"/>
<dbReference type="PANTHER" id="PTHR13318">
    <property type="entry name" value="PARTNER OF PAIRED, ISOFORM B-RELATED"/>
    <property type="match status" value="1"/>
</dbReference>
<gene>
    <name evidence="3" type="ORF">NAEGRDRAFT_79855</name>
</gene>
<dbReference type="InterPro" id="IPR032675">
    <property type="entry name" value="LRR_dom_sf"/>
</dbReference>
<feature type="compositionally biased region" description="Acidic residues" evidence="1">
    <location>
        <begin position="649"/>
        <end position="668"/>
    </location>
</feature>
<dbReference type="GeneID" id="8848207"/>
<evidence type="ECO:0000313" key="3">
    <source>
        <dbReference type="EMBL" id="EFC44216.1"/>
    </source>
</evidence>
<dbReference type="AlphaFoldDB" id="D2VG63"/>
<dbReference type="InterPro" id="IPR001611">
    <property type="entry name" value="Leu-rich_rpt"/>
</dbReference>
<dbReference type="InterPro" id="IPR001810">
    <property type="entry name" value="F-box_dom"/>
</dbReference>